<gene>
    <name evidence="2" type="ORF">M6B38_264090</name>
</gene>
<dbReference type="GO" id="GO:0051117">
    <property type="term" value="F:ATPase binding"/>
    <property type="evidence" value="ECO:0007669"/>
    <property type="project" value="InterPro"/>
</dbReference>
<dbReference type="EMBL" id="JANAVB010002794">
    <property type="protein sequence ID" value="KAJ6850657.1"/>
    <property type="molecule type" value="Genomic_DNA"/>
</dbReference>
<dbReference type="PANTHER" id="PTHR47557:SF2">
    <property type="entry name" value="PLANT UBX DOMAIN-CONTAINING PROTEIN 1"/>
    <property type="match status" value="1"/>
</dbReference>
<dbReference type="Proteomes" id="UP001140949">
    <property type="component" value="Unassembled WGS sequence"/>
</dbReference>
<evidence type="ECO:0000313" key="2">
    <source>
        <dbReference type="EMBL" id="KAJ6850657.1"/>
    </source>
</evidence>
<dbReference type="SUPFAM" id="SSF54236">
    <property type="entry name" value="Ubiquitin-like"/>
    <property type="match status" value="1"/>
</dbReference>
<name>A0AAX6ICS5_IRIPA</name>
<dbReference type="InterPro" id="IPR029071">
    <property type="entry name" value="Ubiquitin-like_domsf"/>
</dbReference>
<proteinExistence type="predicted"/>
<evidence type="ECO:0000313" key="3">
    <source>
        <dbReference type="Proteomes" id="UP001140949"/>
    </source>
</evidence>
<comment type="caution">
    <text evidence="2">The sequence shown here is derived from an EMBL/GenBank/DDBJ whole genome shotgun (WGS) entry which is preliminary data.</text>
</comment>
<dbReference type="CDD" id="cd16118">
    <property type="entry name" value="UBX2_UBXN9"/>
    <property type="match status" value="1"/>
</dbReference>
<evidence type="ECO:0000256" key="1">
    <source>
        <dbReference type="SAM" id="MobiDB-lite"/>
    </source>
</evidence>
<feature type="compositionally biased region" description="Basic and acidic residues" evidence="1">
    <location>
        <begin position="7"/>
        <end position="20"/>
    </location>
</feature>
<reference evidence="2" key="1">
    <citation type="journal article" date="2023" name="GigaByte">
        <title>Genome assembly of the bearded iris, Iris pallida Lam.</title>
        <authorList>
            <person name="Bruccoleri R.E."/>
            <person name="Oakeley E.J."/>
            <person name="Faust A.M.E."/>
            <person name="Altorfer M."/>
            <person name="Dessus-Babus S."/>
            <person name="Burckhardt D."/>
            <person name="Oertli M."/>
            <person name="Naumann U."/>
            <person name="Petersen F."/>
            <person name="Wong J."/>
        </authorList>
    </citation>
    <scope>NUCLEOTIDE SEQUENCE</scope>
    <source>
        <strain evidence="2">GSM-AAB239-AS_SAM_17_03QT</strain>
    </source>
</reference>
<dbReference type="AlphaFoldDB" id="A0AAX6ICS5"/>
<dbReference type="PANTHER" id="PTHR47557">
    <property type="entry name" value="PLANT UBX DOMAIN-CONTAINING PROTEIN 1"/>
    <property type="match status" value="1"/>
</dbReference>
<organism evidence="2 3">
    <name type="scientific">Iris pallida</name>
    <name type="common">Sweet iris</name>
    <dbReference type="NCBI Taxonomy" id="29817"/>
    <lineage>
        <taxon>Eukaryota</taxon>
        <taxon>Viridiplantae</taxon>
        <taxon>Streptophyta</taxon>
        <taxon>Embryophyta</taxon>
        <taxon>Tracheophyta</taxon>
        <taxon>Spermatophyta</taxon>
        <taxon>Magnoliopsida</taxon>
        <taxon>Liliopsida</taxon>
        <taxon>Asparagales</taxon>
        <taxon>Iridaceae</taxon>
        <taxon>Iridoideae</taxon>
        <taxon>Irideae</taxon>
        <taxon>Iris</taxon>
    </lineage>
</organism>
<sequence length="240" mass="27233">MAFKKVKVTESMDAEKDKGKHASVTEELGRIIRVYRNSTLSVSSDASSSSNEEADDFYDLTPEDYYHIISSKIGAKSQVLKTKKLREAEATAHRERLTKAVVRVCFPDDYVMEAEFHPSERIQVLMDLLNKVLAQPDLPFYLYTIPPKEKIKDMSMDFYLAGFAPGAIVYFSYDLPKDNPDATTGPYLRSEIMSLHELPPVLKNVDFVNPEPEPEIVKIIPTAPEPKPVSKKSTKPKWFK</sequence>
<reference evidence="2" key="2">
    <citation type="submission" date="2023-04" db="EMBL/GenBank/DDBJ databases">
        <authorList>
            <person name="Bruccoleri R.E."/>
            <person name="Oakeley E.J."/>
            <person name="Faust A.-M."/>
            <person name="Dessus-Babus S."/>
            <person name="Altorfer M."/>
            <person name="Burckhardt D."/>
            <person name="Oertli M."/>
            <person name="Naumann U."/>
            <person name="Petersen F."/>
            <person name="Wong J."/>
        </authorList>
    </citation>
    <scope>NUCLEOTIDE SEQUENCE</scope>
    <source>
        <strain evidence="2">GSM-AAB239-AS_SAM_17_03QT</strain>
        <tissue evidence="2">Leaf</tissue>
    </source>
</reference>
<protein>
    <submittedName>
        <fullName evidence="2">Plant UBX domain-containing protein 1-like</fullName>
    </submittedName>
</protein>
<accession>A0AAX6ICS5</accession>
<feature type="region of interest" description="Disordered" evidence="1">
    <location>
        <begin position="1"/>
        <end position="20"/>
    </location>
</feature>
<dbReference type="GO" id="GO:0032984">
    <property type="term" value="P:protein-containing complex disassembly"/>
    <property type="evidence" value="ECO:0007669"/>
    <property type="project" value="InterPro"/>
</dbReference>
<dbReference type="InterPro" id="IPR044232">
    <property type="entry name" value="PUX1"/>
</dbReference>
<keyword evidence="3" id="KW-1185">Reference proteome</keyword>